<accession>A0A0F9DCH4</accession>
<comment type="caution">
    <text evidence="1">The sequence shown here is derived from an EMBL/GenBank/DDBJ whole genome shotgun (WGS) entry which is preliminary data.</text>
</comment>
<sequence>METQKEDKKVIARYRSYALVGVAALALAIAALWVAVPSASADQPQGPLGSVAFISVYANDTQYGSVVAPNSLPAKGNFDELYVFPGTSYTIVSDAAPGDPDYNGGRWHVNVVMGATEQFTNAEDVLASGLTIVSTETYFSCPLLPR</sequence>
<organism evidence="1">
    <name type="scientific">marine sediment metagenome</name>
    <dbReference type="NCBI Taxonomy" id="412755"/>
    <lineage>
        <taxon>unclassified sequences</taxon>
        <taxon>metagenomes</taxon>
        <taxon>ecological metagenomes</taxon>
    </lineage>
</organism>
<proteinExistence type="predicted"/>
<gene>
    <name evidence="1" type="ORF">LCGC14_2295800</name>
</gene>
<protein>
    <submittedName>
        <fullName evidence="1">Uncharacterized protein</fullName>
    </submittedName>
</protein>
<reference evidence="1" key="1">
    <citation type="journal article" date="2015" name="Nature">
        <title>Complex archaea that bridge the gap between prokaryotes and eukaryotes.</title>
        <authorList>
            <person name="Spang A."/>
            <person name="Saw J.H."/>
            <person name="Jorgensen S.L."/>
            <person name="Zaremba-Niedzwiedzka K."/>
            <person name="Martijn J."/>
            <person name="Lind A.E."/>
            <person name="van Eijk R."/>
            <person name="Schleper C."/>
            <person name="Guy L."/>
            <person name="Ettema T.J."/>
        </authorList>
    </citation>
    <scope>NUCLEOTIDE SEQUENCE</scope>
</reference>
<evidence type="ECO:0000313" key="1">
    <source>
        <dbReference type="EMBL" id="KKL51406.1"/>
    </source>
</evidence>
<dbReference type="AlphaFoldDB" id="A0A0F9DCH4"/>
<name>A0A0F9DCH4_9ZZZZ</name>
<dbReference type="EMBL" id="LAZR01032263">
    <property type="protein sequence ID" value="KKL51406.1"/>
    <property type="molecule type" value="Genomic_DNA"/>
</dbReference>